<evidence type="ECO:0000256" key="1">
    <source>
        <dbReference type="SAM" id="Phobius"/>
    </source>
</evidence>
<accession>A0A3M7SQF9</accession>
<comment type="caution">
    <text evidence="2">The sequence shown here is derived from an EMBL/GenBank/DDBJ whole genome shotgun (WGS) entry which is preliminary data.</text>
</comment>
<dbReference type="EMBL" id="REGN01000969">
    <property type="protein sequence ID" value="RNA37847.1"/>
    <property type="molecule type" value="Genomic_DNA"/>
</dbReference>
<keyword evidence="1" id="KW-0472">Membrane</keyword>
<keyword evidence="3" id="KW-1185">Reference proteome</keyword>
<sequence length="92" mass="10633">MDIDSDSTNCVKAIFLLILDDLGLLTNSSDSHIILDLRHSMNCHCFFFFPFYCLKYLVAVFNSQAIFVLKIFCLWGLAFGKYKFFLCKNAKN</sequence>
<feature type="transmembrane region" description="Helical" evidence="1">
    <location>
        <begin position="56"/>
        <end position="79"/>
    </location>
</feature>
<gene>
    <name evidence="2" type="ORF">BpHYR1_037406</name>
</gene>
<protein>
    <submittedName>
        <fullName evidence="2">Uncharacterized protein</fullName>
    </submittedName>
</protein>
<dbReference type="AlphaFoldDB" id="A0A3M7SQF9"/>
<proteinExistence type="predicted"/>
<evidence type="ECO:0000313" key="3">
    <source>
        <dbReference type="Proteomes" id="UP000276133"/>
    </source>
</evidence>
<reference evidence="2 3" key="1">
    <citation type="journal article" date="2018" name="Sci. Rep.">
        <title>Genomic signatures of local adaptation to the degree of environmental predictability in rotifers.</title>
        <authorList>
            <person name="Franch-Gras L."/>
            <person name="Hahn C."/>
            <person name="Garcia-Roger E.M."/>
            <person name="Carmona M.J."/>
            <person name="Serra M."/>
            <person name="Gomez A."/>
        </authorList>
    </citation>
    <scope>NUCLEOTIDE SEQUENCE [LARGE SCALE GENOMIC DNA]</scope>
    <source>
        <strain evidence="2">HYR1</strain>
    </source>
</reference>
<evidence type="ECO:0000313" key="2">
    <source>
        <dbReference type="EMBL" id="RNA37847.1"/>
    </source>
</evidence>
<organism evidence="2 3">
    <name type="scientific">Brachionus plicatilis</name>
    <name type="common">Marine rotifer</name>
    <name type="synonym">Brachionus muelleri</name>
    <dbReference type="NCBI Taxonomy" id="10195"/>
    <lineage>
        <taxon>Eukaryota</taxon>
        <taxon>Metazoa</taxon>
        <taxon>Spiralia</taxon>
        <taxon>Gnathifera</taxon>
        <taxon>Rotifera</taxon>
        <taxon>Eurotatoria</taxon>
        <taxon>Monogononta</taxon>
        <taxon>Pseudotrocha</taxon>
        <taxon>Ploima</taxon>
        <taxon>Brachionidae</taxon>
        <taxon>Brachionus</taxon>
    </lineage>
</organism>
<keyword evidence="1" id="KW-1133">Transmembrane helix</keyword>
<dbReference type="Proteomes" id="UP000276133">
    <property type="component" value="Unassembled WGS sequence"/>
</dbReference>
<name>A0A3M7SQF9_BRAPC</name>
<keyword evidence="1" id="KW-0812">Transmembrane</keyword>